<evidence type="ECO:0000313" key="1">
    <source>
        <dbReference type="EMBL" id="SOD54516.1"/>
    </source>
</evidence>
<sequence length="128" mass="13872">MIDLIAAPPYVAAFRFSGKLTGEDYDRCIAEIEARLAEYPRIAILSDMTGMTGLSAEAVGKDLRYALDKFGEYSRFARAAVVTDKGWLGKVSEFSGKFLPKTEVRAFDPGQADAALAWAAELDPDAGD</sequence>
<dbReference type="InterPro" id="IPR036513">
    <property type="entry name" value="STAS_dom_sf"/>
</dbReference>
<keyword evidence="2" id="KW-1185">Reference proteome</keyword>
<dbReference type="Proteomes" id="UP000219374">
    <property type="component" value="Unassembled WGS sequence"/>
</dbReference>
<evidence type="ECO:0000313" key="2">
    <source>
        <dbReference type="Proteomes" id="UP000219374"/>
    </source>
</evidence>
<dbReference type="Pfam" id="PF11964">
    <property type="entry name" value="SpoIIAA-like"/>
    <property type="match status" value="1"/>
</dbReference>
<reference evidence="1 2" key="1">
    <citation type="submission" date="2017-09" db="EMBL/GenBank/DDBJ databases">
        <authorList>
            <person name="Ehlers B."/>
            <person name="Leendertz F.H."/>
        </authorList>
    </citation>
    <scope>NUCLEOTIDE SEQUENCE [LARGE SCALE GENOMIC DNA]</scope>
    <source>
        <strain evidence="1 2">CGMCC 1.10978</strain>
    </source>
</reference>
<dbReference type="RefSeq" id="WP_162125772.1">
    <property type="nucleotide sequence ID" value="NZ_OCND01000004.1"/>
</dbReference>
<dbReference type="SUPFAM" id="SSF52091">
    <property type="entry name" value="SpoIIaa-like"/>
    <property type="match status" value="1"/>
</dbReference>
<dbReference type="InterPro" id="IPR021866">
    <property type="entry name" value="SpoIIAA-like"/>
</dbReference>
<organism evidence="1 2">
    <name type="scientific">Pseudoxanthomonas wuyuanensis</name>
    <dbReference type="NCBI Taxonomy" id="1073196"/>
    <lineage>
        <taxon>Bacteria</taxon>
        <taxon>Pseudomonadati</taxon>
        <taxon>Pseudomonadota</taxon>
        <taxon>Gammaproteobacteria</taxon>
        <taxon>Lysobacterales</taxon>
        <taxon>Lysobacteraceae</taxon>
        <taxon>Pseudoxanthomonas</taxon>
    </lineage>
</organism>
<name>A0A286D787_9GAMM</name>
<proteinExistence type="predicted"/>
<dbReference type="Gene3D" id="3.40.50.10600">
    <property type="entry name" value="SpoIIaa-like domains"/>
    <property type="match status" value="1"/>
</dbReference>
<dbReference type="AlphaFoldDB" id="A0A286D787"/>
<accession>A0A286D787</accession>
<gene>
    <name evidence="1" type="ORF">SAMN06296416_104123</name>
</gene>
<dbReference type="InterPro" id="IPR038396">
    <property type="entry name" value="SpoIIAA-like_sf"/>
</dbReference>
<protein>
    <submittedName>
        <fullName evidence="1">SpoIIAA-like</fullName>
    </submittedName>
</protein>
<dbReference type="EMBL" id="OCND01000004">
    <property type="protein sequence ID" value="SOD54516.1"/>
    <property type="molecule type" value="Genomic_DNA"/>
</dbReference>